<dbReference type="OrthoDB" id="629320at2"/>
<dbReference type="EMBL" id="BJYT01000011">
    <property type="protein sequence ID" value="GEO10507.1"/>
    <property type="molecule type" value="Genomic_DNA"/>
</dbReference>
<evidence type="ECO:0000256" key="2">
    <source>
        <dbReference type="ARBA" id="ARBA00023002"/>
    </source>
</evidence>
<evidence type="ECO:0000313" key="9">
    <source>
        <dbReference type="EMBL" id="GEO10507.1"/>
    </source>
</evidence>
<proteinExistence type="inferred from homology"/>
<keyword evidence="10" id="KW-1185">Reference proteome</keyword>
<dbReference type="PIRSF" id="PIRSF036492">
    <property type="entry name" value="ALDH"/>
    <property type="match status" value="1"/>
</dbReference>
<evidence type="ECO:0000259" key="8">
    <source>
        <dbReference type="Pfam" id="PF00171"/>
    </source>
</evidence>
<evidence type="ECO:0000256" key="5">
    <source>
        <dbReference type="PIRSR" id="PIRSR036492-1"/>
    </source>
</evidence>
<feature type="active site" evidence="5 6">
    <location>
        <position position="213"/>
    </location>
</feature>
<evidence type="ECO:0000256" key="1">
    <source>
        <dbReference type="ARBA" id="ARBA00009986"/>
    </source>
</evidence>
<reference evidence="9 10" key="1">
    <citation type="submission" date="2019-07" db="EMBL/GenBank/DDBJ databases">
        <title>Whole genome shotgun sequence of Segetibacter aerophilus NBRC 106135.</title>
        <authorList>
            <person name="Hosoyama A."/>
            <person name="Uohara A."/>
            <person name="Ohji S."/>
            <person name="Ichikawa N."/>
        </authorList>
    </citation>
    <scope>NUCLEOTIDE SEQUENCE [LARGE SCALE GENOMIC DNA]</scope>
    <source>
        <strain evidence="9 10">NBRC 106135</strain>
    </source>
</reference>
<dbReference type="PROSITE" id="PS00687">
    <property type="entry name" value="ALDEHYDE_DEHYDR_GLU"/>
    <property type="match status" value="1"/>
</dbReference>
<dbReference type="FunFam" id="3.40.605.10:FF:000004">
    <property type="entry name" value="Aldehyde dehydrogenase"/>
    <property type="match status" value="1"/>
</dbReference>
<dbReference type="Gene3D" id="3.40.309.10">
    <property type="entry name" value="Aldehyde Dehydrogenase, Chain A, domain 2"/>
    <property type="match status" value="1"/>
</dbReference>
<dbReference type="FunFam" id="3.40.309.10:FF:000003">
    <property type="entry name" value="Aldehyde dehydrogenase"/>
    <property type="match status" value="1"/>
</dbReference>
<accession>A0A512BF94</accession>
<evidence type="ECO:0000256" key="7">
    <source>
        <dbReference type="RuleBase" id="RU003345"/>
    </source>
</evidence>
<dbReference type="CDD" id="cd07136">
    <property type="entry name" value="ALDH_YwdH-P39616"/>
    <property type="match status" value="1"/>
</dbReference>
<dbReference type="InterPro" id="IPR012394">
    <property type="entry name" value="Aldehyde_DH_NAD(P)"/>
</dbReference>
<dbReference type="InterPro" id="IPR016163">
    <property type="entry name" value="Ald_DH_C"/>
</dbReference>
<dbReference type="SUPFAM" id="SSF53720">
    <property type="entry name" value="ALDH-like"/>
    <property type="match status" value="1"/>
</dbReference>
<dbReference type="GO" id="GO:0004029">
    <property type="term" value="F:aldehyde dehydrogenase (NAD+) activity"/>
    <property type="evidence" value="ECO:0007669"/>
    <property type="project" value="TreeGrafter"/>
</dbReference>
<evidence type="ECO:0000313" key="10">
    <source>
        <dbReference type="Proteomes" id="UP000321513"/>
    </source>
</evidence>
<comment type="similarity">
    <text evidence="1 4 7">Belongs to the aldehyde dehydrogenase family.</text>
</comment>
<feature type="active site" evidence="5">
    <location>
        <position position="247"/>
    </location>
</feature>
<name>A0A512BF94_9BACT</name>
<evidence type="ECO:0000256" key="4">
    <source>
        <dbReference type="PIRNR" id="PIRNR036492"/>
    </source>
</evidence>
<dbReference type="InterPro" id="IPR016160">
    <property type="entry name" value="Ald_DH_CS_CYS"/>
</dbReference>
<gene>
    <name evidence="9" type="ORF">SAE01_30030</name>
</gene>
<protein>
    <recommendedName>
        <fullName evidence="4">Aldehyde dehydrogenase</fullName>
    </recommendedName>
</protein>
<feature type="domain" description="Aldehyde dehydrogenase" evidence="8">
    <location>
        <begin position="21"/>
        <end position="431"/>
    </location>
</feature>
<dbReference type="Proteomes" id="UP000321513">
    <property type="component" value="Unassembled WGS sequence"/>
</dbReference>
<dbReference type="PROSITE" id="PS00070">
    <property type="entry name" value="ALDEHYDE_DEHYDR_CYS"/>
    <property type="match status" value="1"/>
</dbReference>
<dbReference type="InterPro" id="IPR029510">
    <property type="entry name" value="Ald_DH_CS_GLU"/>
</dbReference>
<dbReference type="InterPro" id="IPR016162">
    <property type="entry name" value="Ald_DH_N"/>
</dbReference>
<dbReference type="PANTHER" id="PTHR43570:SF16">
    <property type="entry name" value="ALDEHYDE DEHYDROGENASE TYPE III, ISOFORM Q"/>
    <property type="match status" value="1"/>
</dbReference>
<evidence type="ECO:0000256" key="6">
    <source>
        <dbReference type="PROSITE-ProRule" id="PRU10007"/>
    </source>
</evidence>
<dbReference type="GO" id="GO:0006081">
    <property type="term" value="P:aldehyde metabolic process"/>
    <property type="evidence" value="ECO:0007669"/>
    <property type="project" value="InterPro"/>
</dbReference>
<dbReference type="InterPro" id="IPR015590">
    <property type="entry name" value="Aldehyde_DH_dom"/>
</dbReference>
<evidence type="ECO:0000256" key="3">
    <source>
        <dbReference type="ARBA" id="ARBA00023027"/>
    </source>
</evidence>
<dbReference type="Gene3D" id="3.40.605.10">
    <property type="entry name" value="Aldehyde Dehydrogenase, Chain A, domain 1"/>
    <property type="match status" value="1"/>
</dbReference>
<keyword evidence="2 4" id="KW-0560">Oxidoreductase</keyword>
<dbReference type="Pfam" id="PF00171">
    <property type="entry name" value="Aldedh"/>
    <property type="match status" value="1"/>
</dbReference>
<organism evidence="9 10">
    <name type="scientific">Segetibacter aerophilus</name>
    <dbReference type="NCBI Taxonomy" id="670293"/>
    <lineage>
        <taxon>Bacteria</taxon>
        <taxon>Pseudomonadati</taxon>
        <taxon>Bacteroidota</taxon>
        <taxon>Chitinophagia</taxon>
        <taxon>Chitinophagales</taxon>
        <taxon>Chitinophagaceae</taxon>
        <taxon>Segetibacter</taxon>
    </lineage>
</organism>
<dbReference type="InterPro" id="IPR016161">
    <property type="entry name" value="Ald_DH/histidinol_DH"/>
</dbReference>
<dbReference type="AlphaFoldDB" id="A0A512BF94"/>
<keyword evidence="3" id="KW-0520">NAD</keyword>
<dbReference type="PANTHER" id="PTHR43570">
    <property type="entry name" value="ALDEHYDE DEHYDROGENASE"/>
    <property type="match status" value="1"/>
</dbReference>
<sequence>MTTYTSTDFDTMRNYFFSGATVEYTFRKQQLQVLKKGIQKYEQQIMDALFKDLHKSAEEAFTTEIGFIYAEISHTLKNLQKWMRKSSVSTPLFLLPSSSSIIREPLGVCLIIAPWNYPFQLLIAPLIGAIAGGNCAVLKPSEMAVNTSVVVSEMIAEFFDKKYISVVEGDGAIVVPALMTENRFDHVFFTGSIPVGREIAKLAAEKLVPVTLELGGKSPCIIDGDADLKVAAKRIVWGKFTNAGQTCVAPDYLLVHEKNKDEVIKEMQLSIERFYGKEPIKSNDYGRIINRKRVDKLKSYLQQGEVVSGGHVREEELYFSPTLMEQIAPEAPLMKEEIFGPILPIITFKEQDEALAVIHKNSHPLSLYYFGNNKKNEDYFINNVQFGGGCVNNTLVHLANADLPFGGVGNSGVGAYHGKFSFETFTRAKAILKTATWVDPDVKYPPYKGKLKLLRWFFK</sequence>
<dbReference type="GO" id="GO:0005737">
    <property type="term" value="C:cytoplasm"/>
    <property type="evidence" value="ECO:0007669"/>
    <property type="project" value="TreeGrafter"/>
</dbReference>
<dbReference type="RefSeq" id="WP_147204616.1">
    <property type="nucleotide sequence ID" value="NZ_BJYT01000011.1"/>
</dbReference>
<comment type="caution">
    <text evidence="9">The sequence shown here is derived from an EMBL/GenBank/DDBJ whole genome shotgun (WGS) entry which is preliminary data.</text>
</comment>